<dbReference type="PANTHER" id="PTHR43228:SF1">
    <property type="entry name" value="TWO-COMPONENT RESPONSE REGULATOR ARR22"/>
    <property type="match status" value="1"/>
</dbReference>
<dbReference type="SUPFAM" id="SSF52172">
    <property type="entry name" value="CheY-like"/>
    <property type="match status" value="2"/>
</dbReference>
<dbReference type="Proteomes" id="UP000295135">
    <property type="component" value="Unassembled WGS sequence"/>
</dbReference>
<keyword evidence="4" id="KW-1185">Reference proteome</keyword>
<name>A0A4R3JZ43_9PROT</name>
<feature type="domain" description="Response regulatory" evidence="2">
    <location>
        <begin position="148"/>
        <end position="265"/>
    </location>
</feature>
<protein>
    <submittedName>
        <fullName evidence="3">Two-component system chemotaxis response regulator CheY</fullName>
    </submittedName>
</protein>
<dbReference type="Pfam" id="PF00072">
    <property type="entry name" value="Response_reg"/>
    <property type="match status" value="2"/>
</dbReference>
<gene>
    <name evidence="3" type="ORF">EDC61_103134</name>
</gene>
<accession>A0A4R3JZ43</accession>
<proteinExistence type="predicted"/>
<evidence type="ECO:0000313" key="4">
    <source>
        <dbReference type="Proteomes" id="UP000295135"/>
    </source>
</evidence>
<feature type="modified residue" description="4-aspartylphosphate" evidence="1">
    <location>
        <position position="198"/>
    </location>
</feature>
<evidence type="ECO:0000259" key="2">
    <source>
        <dbReference type="PROSITE" id="PS50110"/>
    </source>
</evidence>
<dbReference type="Gene3D" id="3.40.50.2300">
    <property type="match status" value="2"/>
</dbReference>
<dbReference type="OrthoDB" id="9800897at2"/>
<sequence length="268" mass="29529">MLEASSLQELGVLLVEPSAMQAKLINGQLIKQGIAHVHTVDSAQAAMQAIRREMPSLVISALYLPDKSGIELLYDIRNDADHAGLPFILVSSETRPQVLEPVRQYGVCGILPKPFSEQQLGAALNATLDLLSRDARLEQLDVDLESVRVLLVDDSAMARKHIRRVLETMGIDNFLEAADGTEAVRLLNDNMVDFVITDYNMPEMDGRALVEYIRSQSWQNSVPVLMVTSEANNERLAGIEEFGIVGICDKPFEPGTVKQLLANLLKGH</sequence>
<comment type="caution">
    <text evidence="1">Lacks conserved residue(s) required for the propagation of feature annotation.</text>
</comment>
<dbReference type="InterPro" id="IPR001789">
    <property type="entry name" value="Sig_transdc_resp-reg_receiver"/>
</dbReference>
<dbReference type="PANTHER" id="PTHR43228">
    <property type="entry name" value="TWO-COMPONENT RESPONSE REGULATOR"/>
    <property type="match status" value="1"/>
</dbReference>
<dbReference type="SMART" id="SM00448">
    <property type="entry name" value="REC"/>
    <property type="match status" value="2"/>
</dbReference>
<keyword evidence="1" id="KW-0597">Phosphoprotein</keyword>
<evidence type="ECO:0000313" key="3">
    <source>
        <dbReference type="EMBL" id="TCS73011.1"/>
    </source>
</evidence>
<dbReference type="AlphaFoldDB" id="A0A4R3JZ43"/>
<dbReference type="RefSeq" id="WP_126462156.1">
    <property type="nucleotide sequence ID" value="NZ_AP018721.1"/>
</dbReference>
<dbReference type="PROSITE" id="PS50110">
    <property type="entry name" value="RESPONSE_REGULATORY"/>
    <property type="match status" value="2"/>
</dbReference>
<dbReference type="InterPro" id="IPR011006">
    <property type="entry name" value="CheY-like_superfamily"/>
</dbReference>
<evidence type="ECO:0000256" key="1">
    <source>
        <dbReference type="PROSITE-ProRule" id="PRU00169"/>
    </source>
</evidence>
<dbReference type="GO" id="GO:0000160">
    <property type="term" value="P:phosphorelay signal transduction system"/>
    <property type="evidence" value="ECO:0007669"/>
    <property type="project" value="InterPro"/>
</dbReference>
<organism evidence="3 4">
    <name type="scientific">Sulfuritortus calidifontis</name>
    <dbReference type="NCBI Taxonomy" id="1914471"/>
    <lineage>
        <taxon>Bacteria</taxon>
        <taxon>Pseudomonadati</taxon>
        <taxon>Pseudomonadota</taxon>
        <taxon>Betaproteobacteria</taxon>
        <taxon>Nitrosomonadales</taxon>
        <taxon>Thiobacillaceae</taxon>
        <taxon>Sulfuritortus</taxon>
    </lineage>
</organism>
<reference evidence="3 4" key="1">
    <citation type="submission" date="2019-03" db="EMBL/GenBank/DDBJ databases">
        <title>Genomic Encyclopedia of Type Strains, Phase IV (KMG-IV): sequencing the most valuable type-strain genomes for metagenomic binning, comparative biology and taxonomic classification.</title>
        <authorList>
            <person name="Goeker M."/>
        </authorList>
    </citation>
    <scope>NUCLEOTIDE SEQUENCE [LARGE SCALE GENOMIC DNA]</scope>
    <source>
        <strain evidence="3 4">DSM 103923</strain>
    </source>
</reference>
<dbReference type="EMBL" id="SLZY01000003">
    <property type="protein sequence ID" value="TCS73011.1"/>
    <property type="molecule type" value="Genomic_DNA"/>
</dbReference>
<feature type="domain" description="Response regulatory" evidence="2">
    <location>
        <begin position="11"/>
        <end position="128"/>
    </location>
</feature>
<comment type="caution">
    <text evidence="3">The sequence shown here is derived from an EMBL/GenBank/DDBJ whole genome shotgun (WGS) entry which is preliminary data.</text>
</comment>
<dbReference type="InterPro" id="IPR052048">
    <property type="entry name" value="ST_Response_Regulator"/>
</dbReference>